<sequence length="335" mass="38250">MTPKLCLATVTCDRFATGTEVLLYSFLKHNPWFEDDIIIFIDSLSPANRARLTALYPVKFVSRAQDVENAIALLREQLPELRADLHLRLLSLEILRLTEYQRVVFLDSDGLVTGDLTPLFQHKAAFVACRDGFSYEDCADLLLKKAGYPAISQQARYGQATLPNSFNSGMMSIGAEILTAQHYQQIVSLLGDFSLWRAFGLRGFTDQMLLNVHFQGQVEIIDGRYNFMPFIEQYVHWVDGITLTDACFIHYAGLIKPWFNYDEQEILTLAPHYLKYLQLWHSTWQAMHFANDTQFAAQQILAQYHWTETYGATMPNFKAPLISSADKVEQVKKGA</sequence>
<dbReference type="PANTHER" id="PTHR11183">
    <property type="entry name" value="GLYCOGENIN SUBFAMILY MEMBER"/>
    <property type="match status" value="1"/>
</dbReference>
<comment type="caution">
    <text evidence="1">The sequence shown here is derived from an EMBL/GenBank/DDBJ whole genome shotgun (WGS) entry which is preliminary data.</text>
</comment>
<dbReference type="Proteomes" id="UP001595453">
    <property type="component" value="Unassembled WGS sequence"/>
</dbReference>
<gene>
    <name evidence="1" type="ORF">ACFOEE_06590</name>
</gene>
<dbReference type="InterPro" id="IPR002495">
    <property type="entry name" value="Glyco_trans_8"/>
</dbReference>
<dbReference type="Pfam" id="PF01501">
    <property type="entry name" value="Glyco_transf_8"/>
    <property type="match status" value="1"/>
</dbReference>
<accession>A0ABV7CI24</accession>
<dbReference type="InterPro" id="IPR050587">
    <property type="entry name" value="GNT1/Glycosyltrans_8"/>
</dbReference>
<name>A0ABV7CI24_9GAMM</name>
<reference evidence="2" key="1">
    <citation type="journal article" date="2019" name="Int. J. Syst. Evol. Microbiol.">
        <title>The Global Catalogue of Microorganisms (GCM) 10K type strain sequencing project: providing services to taxonomists for standard genome sequencing and annotation.</title>
        <authorList>
            <consortium name="The Broad Institute Genomics Platform"/>
            <consortium name="The Broad Institute Genome Sequencing Center for Infectious Disease"/>
            <person name="Wu L."/>
            <person name="Ma J."/>
        </authorList>
    </citation>
    <scope>NUCLEOTIDE SEQUENCE [LARGE SCALE GENOMIC DNA]</scope>
    <source>
        <strain evidence="2">KCTC 42730</strain>
    </source>
</reference>
<organism evidence="1 2">
    <name type="scientific">Pseudoalteromonas fenneropenaei</name>
    <dbReference type="NCBI Taxonomy" id="1737459"/>
    <lineage>
        <taxon>Bacteria</taxon>
        <taxon>Pseudomonadati</taxon>
        <taxon>Pseudomonadota</taxon>
        <taxon>Gammaproteobacteria</taxon>
        <taxon>Alteromonadales</taxon>
        <taxon>Pseudoalteromonadaceae</taxon>
        <taxon>Pseudoalteromonas</taxon>
    </lineage>
</organism>
<evidence type="ECO:0000313" key="2">
    <source>
        <dbReference type="Proteomes" id="UP001595453"/>
    </source>
</evidence>
<dbReference type="RefSeq" id="WP_377122270.1">
    <property type="nucleotide sequence ID" value="NZ_JBHRSD010000011.1"/>
</dbReference>
<dbReference type="Gene3D" id="3.90.550.10">
    <property type="entry name" value="Spore Coat Polysaccharide Biosynthesis Protein SpsA, Chain A"/>
    <property type="match status" value="1"/>
</dbReference>
<evidence type="ECO:0000313" key="1">
    <source>
        <dbReference type="EMBL" id="MFC3032180.1"/>
    </source>
</evidence>
<proteinExistence type="predicted"/>
<dbReference type="SUPFAM" id="SSF53448">
    <property type="entry name" value="Nucleotide-diphospho-sugar transferases"/>
    <property type="match status" value="1"/>
</dbReference>
<dbReference type="InterPro" id="IPR029044">
    <property type="entry name" value="Nucleotide-diphossugar_trans"/>
</dbReference>
<keyword evidence="2" id="KW-1185">Reference proteome</keyword>
<dbReference type="EMBL" id="JBHRSD010000011">
    <property type="protein sequence ID" value="MFC3032180.1"/>
    <property type="molecule type" value="Genomic_DNA"/>
</dbReference>
<protein>
    <submittedName>
        <fullName evidence="1">Glycosyltransferase family 8 protein</fullName>
    </submittedName>
</protein>